<comment type="caution">
    <text evidence="1">The sequence shown here is derived from an EMBL/GenBank/DDBJ whole genome shotgun (WGS) entry which is preliminary data.</text>
</comment>
<gene>
    <name evidence="1" type="ORF">AN396_05445</name>
</gene>
<sequence>MVYSVYSTKKREFADLDSTMLKDIRLALNLDKLENLQIYNRYEVENISEDVFKKCIPTVFSEPQVDDCFDKLPEHNGRIFGVQYLPGQFDQRADSCEQCIQFITQGERPTVRTARIIYLWGDISDKQFDEIIKYVINPVDSMQASLEVPKTLKSNITIPTHIERFVGFTSYSKEQLQEFLKKYSLAMDLADIEFCQEYFKKENRDPSITEIRMIDTYWSDHCRHTTFTTVLENIKIENNIIKEAFDKYLQIREELYAGKDKPITLMDMACIGVKYLKSKGLTQALDESEEINACSVKVDVDVNGKIEPWLVMFKNETHNHPTEIEPFGGSATCLGGAIRDPLSGRSYVYQAMRITGSGNPLKPVSETLKGKLPQSKIVTVASEGYSSYGNQVGLATGLVDEIYHDGYVAKHLEVGAVIGAAPAENVVRETPKDGDAIILLGGRTGRDGCGGATGSSKSHEVASLTECGAEVQKGNAPEERKIQRLFRKKEVTTLIKRCNDFGAGGVSVAIGELADGIDINLDLVPKKYEGLDATELAISESQERMAVVVSPSNVEKFIELANEENLEATEVAKVTSTNRLKMIWNGEQVVDLCRDFLSSNGAKKYMDVEVTPSMKCKKEISANLREQFEATLKDLNVCSKRGLIEKFDSTIGSRTVLMPLGGKNQLTPAQAMVAKIPVENAETTTCTIKAYGFDPELSDNSPFEGAYYSVVHSLAKIIATGGNIEKCWSSYQEYFRRLGTNPKNWGLPFASLLGALRAQLDFNVPAIGGKDSMSGTFEDLHVPNTLIAFSLCVANVNDIVSPEFKQSGNYIYSISTKCNEDGILDVTNLIDNFKVINELIKEKKIVSAYAIGKGGICEAVTKMVFGNDIGAKINVLEAKELFEVNYGSIIVEAVDEISVGICIGKTIDNAEIIVNISSENITEMWDIEELKSIWIKPLEPVYLSSIPEERIIIPTIRCIKKSNIKSKVKYASPRVLIPVFPGTNCEYDLAYSFEKAGATIDTFVINNLTPAGINESLRIMEQKIKQSQIIGLPGGFSGGDEPDGSGKFITAFLRNERMKDAIHTFLNDNDGLMLGICNGFQALIKLGLVPFGKIVEPCANNPTLTFNRISRHQSRLVNTRVCAHHSPWFMHTKVGEIHTVPISHGEGRFIATSDMLENLIENGQIATQYVDGDANPTLNINFNPNASMMAIEGVTSPDGRILGKMGHNERFGDNLYKNVPRYPDCPIFQGAVDYFL</sequence>
<evidence type="ECO:0000313" key="2">
    <source>
        <dbReference type="Proteomes" id="UP000188605"/>
    </source>
</evidence>
<proteinExistence type="predicted"/>
<organism evidence="1 2">
    <name type="scientific">Candidatus Epulonipiscium fishelsonii</name>
    <dbReference type="NCBI Taxonomy" id="77094"/>
    <lineage>
        <taxon>Bacteria</taxon>
        <taxon>Bacillati</taxon>
        <taxon>Bacillota</taxon>
        <taxon>Clostridia</taxon>
        <taxon>Lachnospirales</taxon>
        <taxon>Lachnospiraceae</taxon>
        <taxon>Candidatus Epulonipiscium</taxon>
    </lineage>
</organism>
<dbReference type="EMBL" id="LJDB01000047">
    <property type="protein sequence ID" value="ONI40625.1"/>
    <property type="molecule type" value="Genomic_DNA"/>
</dbReference>
<dbReference type="Proteomes" id="UP000188605">
    <property type="component" value="Unassembled WGS sequence"/>
</dbReference>
<reference evidence="1" key="1">
    <citation type="submission" date="2016-08" db="EMBL/GenBank/DDBJ databases">
        <authorList>
            <person name="Ngugi D.K."/>
            <person name="Miyake S."/>
            <person name="Stingl U."/>
        </authorList>
    </citation>
    <scope>NUCLEOTIDE SEQUENCE</scope>
    <source>
        <strain evidence="1">SCG-B11WGA-EpuloA1</strain>
    </source>
</reference>
<protein>
    <submittedName>
        <fullName evidence="1">Phosphoribosylformylglycinamidine synthase</fullName>
    </submittedName>
</protein>
<keyword evidence="2" id="KW-1185">Reference proteome</keyword>
<accession>A0ACC8XD23</accession>
<name>A0ACC8XD23_9FIRM</name>
<evidence type="ECO:0000313" key="1">
    <source>
        <dbReference type="EMBL" id="ONI40625.1"/>
    </source>
</evidence>